<feature type="binding site" evidence="7">
    <location>
        <position position="94"/>
    </location>
    <ligand>
        <name>S-adenosyl-L-methionine</name>
        <dbReference type="ChEBI" id="CHEBI:59789"/>
    </ligand>
</feature>
<dbReference type="AlphaFoldDB" id="A0A090AQP1"/>
<feature type="binding site" evidence="7">
    <location>
        <position position="144"/>
    </location>
    <ligand>
        <name>S-adenosyl-L-methionine</name>
        <dbReference type="ChEBI" id="CHEBI:59789"/>
    </ligand>
</feature>
<organism evidence="8 9">
    <name type="scientific">Candidatus Tachikawaea gelatinosa</name>
    <dbReference type="NCBI Taxonomy" id="1410383"/>
    <lineage>
        <taxon>Bacteria</taxon>
        <taxon>Pseudomonadati</taxon>
        <taxon>Pseudomonadota</taxon>
        <taxon>Gammaproteobacteria</taxon>
        <taxon>Enterobacterales</taxon>
        <taxon>Enterobacteriaceae</taxon>
        <taxon>Candidatus Tachikawaea</taxon>
    </lineage>
</organism>
<dbReference type="PROSITE" id="PS51625">
    <property type="entry name" value="SAM_MT_TRMB"/>
    <property type="match status" value="1"/>
</dbReference>
<dbReference type="EC" id="2.1.1.33" evidence="7"/>
<comment type="similarity">
    <text evidence="7">Belongs to the class I-like SAM-binding methyltransferase superfamily. TrmB family.</text>
</comment>
<accession>A0A090AQP1</accession>
<dbReference type="PANTHER" id="PTHR23417:SF14">
    <property type="entry name" value="PENTACOTRIPEPTIDE-REPEAT REGION OF PRORP DOMAIN-CONTAINING PROTEIN"/>
    <property type="match status" value="1"/>
</dbReference>
<dbReference type="EMBL" id="AP014521">
    <property type="protein sequence ID" value="BAP58662.1"/>
    <property type="molecule type" value="Genomic_DNA"/>
</dbReference>
<dbReference type="GO" id="GO:0043527">
    <property type="term" value="C:tRNA methyltransferase complex"/>
    <property type="evidence" value="ECO:0007669"/>
    <property type="project" value="TreeGrafter"/>
</dbReference>
<name>A0A090AQP1_9ENTR</name>
<dbReference type="NCBIfam" id="TIGR00091">
    <property type="entry name" value="tRNA (guanosine(46)-N7)-methyltransferase TrmB"/>
    <property type="match status" value="1"/>
</dbReference>
<dbReference type="STRING" id="1410383.TGUWTKB_4350"/>
<dbReference type="InterPro" id="IPR055361">
    <property type="entry name" value="tRNA_methyltr_TrmB_bact"/>
</dbReference>
<protein>
    <recommendedName>
        <fullName evidence="7">tRNA (guanine-N(7)-)-methyltransferase</fullName>
        <ecNumber evidence="7">2.1.1.33</ecNumber>
    </recommendedName>
    <alternativeName>
        <fullName evidence="7">tRNA (guanine(46)-N(7))-methyltransferase</fullName>
    </alternativeName>
    <alternativeName>
        <fullName evidence="7">tRNA(m7G46)-methyltransferase</fullName>
    </alternativeName>
</protein>
<dbReference type="UniPathway" id="UPA00989"/>
<evidence type="ECO:0000313" key="8">
    <source>
        <dbReference type="EMBL" id="BAP58662.1"/>
    </source>
</evidence>
<evidence type="ECO:0000256" key="7">
    <source>
        <dbReference type="HAMAP-Rule" id="MF_01057"/>
    </source>
</evidence>
<feature type="binding site" evidence="7">
    <location>
        <position position="180"/>
    </location>
    <ligand>
        <name>substrate</name>
    </ligand>
</feature>
<dbReference type="Gene3D" id="3.40.50.150">
    <property type="entry name" value="Vaccinia Virus protein VP39"/>
    <property type="match status" value="1"/>
</dbReference>
<evidence type="ECO:0000256" key="6">
    <source>
        <dbReference type="ARBA" id="ARBA00022694"/>
    </source>
</evidence>
<evidence type="ECO:0000256" key="4">
    <source>
        <dbReference type="ARBA" id="ARBA00022679"/>
    </source>
</evidence>
<comment type="caution">
    <text evidence="7">Lacks conserved residue(s) required for the propagation of feature annotation.</text>
</comment>
<feature type="binding site" evidence="7">
    <location>
        <position position="148"/>
    </location>
    <ligand>
        <name>substrate</name>
    </ligand>
</feature>
<reference evidence="8 9" key="2">
    <citation type="journal article" date="2014" name="Curr. Biol.">
        <title>Symbiont-Supplemented Maternal Investment Underpinning Host's Ecological Adaptation.</title>
        <authorList>
            <person name="Kaiwa N."/>
            <person name="Hosokawa T."/>
            <person name="Nikoh N."/>
            <person name="Tanahashi M."/>
            <person name="Moriyama M."/>
            <person name="Meng X.Y."/>
            <person name="Maeda T."/>
            <person name="Yamaguchi K."/>
            <person name="Shigenobu S."/>
            <person name="Ito M."/>
            <person name="Fukatsu T."/>
        </authorList>
    </citation>
    <scope>NUCLEOTIDE SEQUENCE [LARGE SCALE GENOMIC DNA]</scope>
    <source>
        <strain evidence="8 9">UwTKB</strain>
    </source>
</reference>
<dbReference type="HAMAP" id="MF_01057">
    <property type="entry name" value="tRNA_methyltr_TrmB"/>
    <property type="match status" value="1"/>
</dbReference>
<dbReference type="PANTHER" id="PTHR23417">
    <property type="entry name" value="3-DEOXY-D-MANNO-OCTULOSONIC-ACID TRANSFERASE/TRNA GUANINE-N 7 - -METHYLTRANSFERASE"/>
    <property type="match status" value="1"/>
</dbReference>
<dbReference type="InterPro" id="IPR029063">
    <property type="entry name" value="SAM-dependent_MTases_sf"/>
</dbReference>
<keyword evidence="3 7" id="KW-0489">Methyltransferase</keyword>
<keyword evidence="4 7" id="KW-0808">Transferase</keyword>
<dbReference type="Proteomes" id="UP000031627">
    <property type="component" value="Chromosome"/>
</dbReference>
<comment type="pathway">
    <text evidence="7">tRNA modification; N(7)-methylguanine-tRNA biosynthesis.</text>
</comment>
<comment type="function">
    <text evidence="2 7">Catalyzes the formation of N(7)-methylguanine at position 46 (m7G46) in tRNA.</text>
</comment>
<evidence type="ECO:0000256" key="3">
    <source>
        <dbReference type="ARBA" id="ARBA00022603"/>
    </source>
</evidence>
<dbReference type="Pfam" id="PF02390">
    <property type="entry name" value="Methyltransf_4"/>
    <property type="match status" value="1"/>
</dbReference>
<sequence>MLKKNIKQKCKKIVLSKRSIRSFVIRNKYLNNKQQTAIDLYWDKTIILFQNNYLNFVELFSKKAPVILEIGFGNGTSLIDMAKKNSHINFLGIEVYLPGIGNCLHAICQEKVKNLKIIYHDAIEVIEKMIPNNSLHCVQLFFPDPWKKKSHKKRRILQRSFINIVLKKLEINGKIHVITDFDEYAEFILNIFDELKDYKIYSTNNLYNILNEKVNTKFSERAQKLNYYISNIILKKI</sequence>
<comment type="catalytic activity">
    <reaction evidence="1 7">
        <text>guanosine(46) in tRNA + S-adenosyl-L-methionine = N(7)-methylguanosine(46) in tRNA + S-adenosyl-L-homocysteine</text>
        <dbReference type="Rhea" id="RHEA:42708"/>
        <dbReference type="Rhea" id="RHEA-COMP:10188"/>
        <dbReference type="Rhea" id="RHEA-COMP:10189"/>
        <dbReference type="ChEBI" id="CHEBI:57856"/>
        <dbReference type="ChEBI" id="CHEBI:59789"/>
        <dbReference type="ChEBI" id="CHEBI:74269"/>
        <dbReference type="ChEBI" id="CHEBI:74480"/>
        <dbReference type="EC" id="2.1.1.33"/>
    </reaction>
</comment>
<evidence type="ECO:0000256" key="1">
    <source>
        <dbReference type="ARBA" id="ARBA00000142"/>
    </source>
</evidence>
<dbReference type="KEGG" id="sbw:TGUWTKB_4350"/>
<dbReference type="HOGENOM" id="CLU_050910_0_1_6"/>
<dbReference type="OrthoDB" id="9802090at2"/>
<keyword evidence="5 7" id="KW-0949">S-adenosyl-L-methionine</keyword>
<evidence type="ECO:0000256" key="2">
    <source>
        <dbReference type="ARBA" id="ARBA00003015"/>
    </source>
</evidence>
<feature type="binding site" evidence="7">
    <location>
        <position position="121"/>
    </location>
    <ligand>
        <name>S-adenosyl-L-methionine</name>
        <dbReference type="ChEBI" id="CHEBI:59789"/>
    </ligand>
</feature>
<reference evidence="9" key="1">
    <citation type="submission" date="2013-11" db="EMBL/GenBank/DDBJ databases">
        <title>Symbiont-containing voluminous jelly as an extraordinary maternal gift for overwintering insect nymphs.</title>
        <authorList>
            <person name="Kaiwa N."/>
            <person name="Hosokawa T."/>
            <person name="Nikoh N."/>
            <person name="Meng X.Y."/>
            <person name="Tanahashi M."/>
            <person name="Moriyama M."/>
            <person name="Maeda T."/>
            <person name="Yamaguchi K."/>
            <person name="Shigenobu S."/>
            <person name="Ito M."/>
            <person name="Fukatsu T."/>
        </authorList>
    </citation>
    <scope>NUCLEOTIDE SEQUENCE [LARGE SCALE GENOMIC DNA]</scope>
    <source>
        <strain evidence="9">UwTKB</strain>
    </source>
</reference>
<comment type="subunit">
    <text evidence="7">Monomer.</text>
</comment>
<evidence type="ECO:0000313" key="9">
    <source>
        <dbReference type="Proteomes" id="UP000031627"/>
    </source>
</evidence>
<dbReference type="SUPFAM" id="SSF53335">
    <property type="entry name" value="S-adenosyl-L-methionine-dependent methyltransferases"/>
    <property type="match status" value="1"/>
</dbReference>
<feature type="binding site" evidence="7">
    <location>
        <position position="69"/>
    </location>
    <ligand>
        <name>S-adenosyl-L-methionine</name>
        <dbReference type="ChEBI" id="CHEBI:59789"/>
    </ligand>
</feature>
<proteinExistence type="inferred from homology"/>
<dbReference type="GO" id="GO:0008176">
    <property type="term" value="F:tRNA (guanine(46)-N7)-methyltransferase activity"/>
    <property type="evidence" value="ECO:0007669"/>
    <property type="project" value="UniProtKB-UniRule"/>
</dbReference>
<keyword evidence="6 7" id="KW-0819">tRNA processing</keyword>
<dbReference type="InterPro" id="IPR003358">
    <property type="entry name" value="tRNA_(Gua-N-7)_MeTrfase_Trmb"/>
</dbReference>
<gene>
    <name evidence="8" type="primary">yggH</name>
    <name evidence="7" type="synonym">trmB</name>
    <name evidence="8" type="ORF">TGUWTKB_4350</name>
</gene>
<evidence type="ECO:0000256" key="5">
    <source>
        <dbReference type="ARBA" id="ARBA00022691"/>
    </source>
</evidence>
<keyword evidence="9" id="KW-1185">Reference proteome</keyword>
<dbReference type="RefSeq" id="WP_052459563.1">
    <property type="nucleotide sequence ID" value="NZ_AP014521.1"/>
</dbReference>